<evidence type="ECO:0000313" key="11">
    <source>
        <dbReference type="Proteomes" id="UP001321473"/>
    </source>
</evidence>
<comment type="similarity">
    <text evidence="1 7">Belongs to the AB hydrolase superfamily. Lipase family.</text>
</comment>
<dbReference type="GO" id="GO:0016042">
    <property type="term" value="P:lipid catabolic process"/>
    <property type="evidence" value="ECO:0007669"/>
    <property type="project" value="UniProtKB-KW"/>
</dbReference>
<keyword evidence="5" id="KW-0443">Lipid metabolism</keyword>
<gene>
    <name evidence="10" type="ORF">V5799_000314</name>
</gene>
<dbReference type="InterPro" id="IPR006693">
    <property type="entry name" value="AB_hydrolase_lipase"/>
</dbReference>
<feature type="active site" description="Charge relay system" evidence="8">
    <location>
        <position position="412"/>
    </location>
</feature>
<evidence type="ECO:0000256" key="5">
    <source>
        <dbReference type="ARBA" id="ARBA00023098"/>
    </source>
</evidence>
<evidence type="ECO:0000256" key="4">
    <source>
        <dbReference type="ARBA" id="ARBA00022963"/>
    </source>
</evidence>
<dbReference type="Pfam" id="PF04083">
    <property type="entry name" value="Abhydro_lipase"/>
    <property type="match status" value="1"/>
</dbReference>
<feature type="domain" description="Partial AB-hydrolase lipase" evidence="9">
    <location>
        <begin position="72"/>
        <end position="133"/>
    </location>
</feature>
<keyword evidence="3 7" id="KW-0378">Hydrolase</keyword>
<comment type="caution">
    <text evidence="10">The sequence shown here is derived from an EMBL/GenBank/DDBJ whole genome shotgun (WGS) entry which is preliminary data.</text>
</comment>
<protein>
    <recommendedName>
        <fullName evidence="7">Lipase</fullName>
    </recommendedName>
</protein>
<dbReference type="GO" id="GO:0016788">
    <property type="term" value="F:hydrolase activity, acting on ester bonds"/>
    <property type="evidence" value="ECO:0007669"/>
    <property type="project" value="InterPro"/>
</dbReference>
<feature type="active site" description="Charge relay system" evidence="8">
    <location>
        <position position="380"/>
    </location>
</feature>
<feature type="active site" description="Nucleophile" evidence="8">
    <location>
        <position position="209"/>
    </location>
</feature>
<evidence type="ECO:0000313" key="10">
    <source>
        <dbReference type="EMBL" id="KAK8756982.1"/>
    </source>
</evidence>
<dbReference type="InterPro" id="IPR029058">
    <property type="entry name" value="AB_hydrolase_fold"/>
</dbReference>
<evidence type="ECO:0000256" key="8">
    <source>
        <dbReference type="PIRSR" id="PIRSR000862-1"/>
    </source>
</evidence>
<proteinExistence type="inferred from homology"/>
<evidence type="ECO:0000256" key="2">
    <source>
        <dbReference type="ARBA" id="ARBA00022729"/>
    </source>
</evidence>
<reference evidence="10 11" key="1">
    <citation type="journal article" date="2023" name="Arcadia Sci">
        <title>De novo assembly of a long-read Amblyomma americanum tick genome.</title>
        <authorList>
            <person name="Chou S."/>
            <person name="Poskanzer K.E."/>
            <person name="Rollins M."/>
            <person name="Thuy-Boun P.S."/>
        </authorList>
    </citation>
    <scope>NUCLEOTIDE SEQUENCE [LARGE SCALE GENOMIC DNA]</scope>
    <source>
        <strain evidence="10">F_SG_1</strain>
        <tissue evidence="10">Salivary glands</tissue>
    </source>
</reference>
<keyword evidence="6" id="KW-0325">Glycoprotein</keyword>
<keyword evidence="2" id="KW-0732">Signal</keyword>
<accession>A0AAQ4D3E2</accession>
<dbReference type="InterPro" id="IPR025483">
    <property type="entry name" value="Lipase_euk"/>
</dbReference>
<dbReference type="PANTHER" id="PTHR11005">
    <property type="entry name" value="LYSOSOMAL ACID LIPASE-RELATED"/>
    <property type="match status" value="1"/>
</dbReference>
<evidence type="ECO:0000256" key="6">
    <source>
        <dbReference type="ARBA" id="ARBA00023180"/>
    </source>
</evidence>
<sequence>MRSMQNAWSHDMKYFRAHPFSHSVVSRLNLAATDMMPCQAAARFALLSLVASKWLSSAESELELQARLTPCELVRYFGYPCEVSYATTEDGYILEVDRVPHGRNGTTGQNGTSRHPILFLPAILTASDIWFLNYPDQSPGFEAADAGFDVWTMNSRDSDRYASHATLSKNDPKYSKWSFDEIGRYDVAAGIDHVLNATGAPKLILFSLSQGVTATLVLLSTRPEYNNKVDLVVAYGPVANVSHFGPPLSLLIPFVPEIAVVAYPFTRAGYLGVDQGGSELLAGLCNLITGQICSVVITIPAFTSPYQLNETRLPVYAGHYPIGTSLQNLLHYNQMYRAKNFIMYDYGTAENRRRYNQTTPPAYPLERITSPVALFSSTGDTFADPTDVKLLASRLGSRVILNRVVPQQTFRHFDFVVGYRANDFLHNVAIDLVRQYAG</sequence>
<name>A0AAQ4D3E2_AMBAM</name>
<dbReference type="Gene3D" id="3.40.50.1820">
    <property type="entry name" value="alpha/beta hydrolase"/>
    <property type="match status" value="1"/>
</dbReference>
<evidence type="ECO:0000259" key="9">
    <source>
        <dbReference type="Pfam" id="PF04083"/>
    </source>
</evidence>
<dbReference type="AlphaFoldDB" id="A0AAQ4D3E2"/>
<dbReference type="PIRSF" id="PIRSF000862">
    <property type="entry name" value="Steryl_ester_lip"/>
    <property type="match status" value="1"/>
</dbReference>
<evidence type="ECO:0000256" key="7">
    <source>
        <dbReference type="PIRNR" id="PIRNR000862"/>
    </source>
</evidence>
<organism evidence="10 11">
    <name type="scientific">Amblyomma americanum</name>
    <name type="common">Lone star tick</name>
    <dbReference type="NCBI Taxonomy" id="6943"/>
    <lineage>
        <taxon>Eukaryota</taxon>
        <taxon>Metazoa</taxon>
        <taxon>Ecdysozoa</taxon>
        <taxon>Arthropoda</taxon>
        <taxon>Chelicerata</taxon>
        <taxon>Arachnida</taxon>
        <taxon>Acari</taxon>
        <taxon>Parasitiformes</taxon>
        <taxon>Ixodida</taxon>
        <taxon>Ixodoidea</taxon>
        <taxon>Ixodidae</taxon>
        <taxon>Amblyomminae</taxon>
        <taxon>Amblyomma</taxon>
    </lineage>
</organism>
<keyword evidence="11" id="KW-1185">Reference proteome</keyword>
<evidence type="ECO:0000256" key="1">
    <source>
        <dbReference type="ARBA" id="ARBA00010701"/>
    </source>
</evidence>
<dbReference type="EMBL" id="JARKHS020035704">
    <property type="protein sequence ID" value="KAK8756982.1"/>
    <property type="molecule type" value="Genomic_DNA"/>
</dbReference>
<dbReference type="Proteomes" id="UP001321473">
    <property type="component" value="Unassembled WGS sequence"/>
</dbReference>
<dbReference type="FunFam" id="3.40.50.1820:FF:000057">
    <property type="entry name" value="Lipase"/>
    <property type="match status" value="1"/>
</dbReference>
<evidence type="ECO:0000256" key="3">
    <source>
        <dbReference type="ARBA" id="ARBA00022801"/>
    </source>
</evidence>
<dbReference type="SUPFAM" id="SSF53474">
    <property type="entry name" value="alpha/beta-Hydrolases"/>
    <property type="match status" value="1"/>
</dbReference>
<keyword evidence="4 7" id="KW-0442">Lipid degradation</keyword>